<feature type="region of interest" description="Disordered" evidence="1">
    <location>
        <begin position="25"/>
        <end position="57"/>
    </location>
</feature>
<dbReference type="EMBL" id="NHZO01000128">
    <property type="protein sequence ID" value="PHQ51937.1"/>
    <property type="molecule type" value="Genomic_DNA"/>
</dbReference>
<organism evidence="3 5">
    <name type="scientific">Streptomyces cinnamoneus</name>
    <name type="common">Streptoverticillium cinnamoneum</name>
    <dbReference type="NCBI Taxonomy" id="53446"/>
    <lineage>
        <taxon>Bacteria</taxon>
        <taxon>Bacillati</taxon>
        <taxon>Actinomycetota</taxon>
        <taxon>Actinomycetes</taxon>
        <taxon>Kitasatosporales</taxon>
        <taxon>Streptomycetaceae</taxon>
        <taxon>Streptomyces</taxon>
        <taxon>Streptomyces cinnamoneus group</taxon>
    </lineage>
</organism>
<dbReference type="RefSeq" id="WP_099198520.1">
    <property type="nucleotide sequence ID" value="NZ_JBIRXA010000022.1"/>
</dbReference>
<dbReference type="EMBL" id="NHZO01000090">
    <property type="protein sequence ID" value="PHQ52301.1"/>
    <property type="molecule type" value="Genomic_DNA"/>
</dbReference>
<feature type="chain" id="PRO_5044381025" evidence="2">
    <location>
        <begin position="31"/>
        <end position="103"/>
    </location>
</feature>
<comment type="caution">
    <text evidence="3">The sequence shown here is derived from an EMBL/GenBank/DDBJ whole genome shotgun (WGS) entry which is preliminary data.</text>
</comment>
<name>A0A2G1XL35_STRCJ</name>
<evidence type="ECO:0000313" key="3">
    <source>
        <dbReference type="EMBL" id="PHQ51937.1"/>
    </source>
</evidence>
<dbReference type="OrthoDB" id="4334318at2"/>
<evidence type="ECO:0000256" key="2">
    <source>
        <dbReference type="SAM" id="SignalP"/>
    </source>
</evidence>
<feature type="signal peptide" evidence="2">
    <location>
        <begin position="1"/>
        <end position="30"/>
    </location>
</feature>
<feature type="compositionally biased region" description="Low complexity" evidence="1">
    <location>
        <begin position="25"/>
        <end position="44"/>
    </location>
</feature>
<keyword evidence="5" id="KW-1185">Reference proteome</keyword>
<proteinExistence type="predicted"/>
<gene>
    <name evidence="4" type="ORF">BLA24_08375</name>
    <name evidence="3" type="ORF">BLA24_10830</name>
</gene>
<evidence type="ECO:0000313" key="4">
    <source>
        <dbReference type="EMBL" id="PHQ52301.1"/>
    </source>
</evidence>
<evidence type="ECO:0000256" key="1">
    <source>
        <dbReference type="SAM" id="MobiDB-lite"/>
    </source>
</evidence>
<keyword evidence="2" id="KW-0732">Signal</keyword>
<reference evidence="3 5" key="1">
    <citation type="journal article" date="2017" name="Biochemistry">
        <title>Identification of the Biosynthetic Pathway for the Antibiotic Bicyclomycin.</title>
        <authorList>
            <person name="Patteson J."/>
            <person name="Cai W."/>
            <person name="Johnson R.A."/>
            <person name="Santa Maria K."/>
            <person name="Li B."/>
        </authorList>
    </citation>
    <scope>NUCLEOTIDE SEQUENCE [LARGE SCALE GENOMIC DNA]</scope>
    <source>
        <strain evidence="3 5">ATCC 21532</strain>
    </source>
</reference>
<dbReference type="Proteomes" id="UP000222531">
    <property type="component" value="Unassembled WGS sequence"/>
</dbReference>
<accession>A0A2G1XL35</accession>
<dbReference type="AlphaFoldDB" id="A0A2G1XL35"/>
<evidence type="ECO:0000313" key="5">
    <source>
        <dbReference type="Proteomes" id="UP000222531"/>
    </source>
</evidence>
<protein>
    <submittedName>
        <fullName evidence="3">Uncharacterized protein</fullName>
    </submittedName>
</protein>
<sequence length="103" mass="11568">MESRNLRLVPVMALATAGLMFAGTAGAAAAAPPERSPSTASSTGSEEEASSNWKPDGWYSSEECCHQAGDLGKHYGDWHEYQCKREEKHHGHHDYWWHLYYRS</sequence>